<dbReference type="Proteomes" id="UP000829291">
    <property type="component" value="Chromosome 3"/>
</dbReference>
<name>A0A6J0BWT6_NEOLC</name>
<dbReference type="InParanoid" id="A0A6J0BWT6"/>
<evidence type="ECO:0000313" key="2">
    <source>
        <dbReference type="RefSeq" id="XP_015518774.2"/>
    </source>
</evidence>
<sequence length="515" mass="58404">MRLYSEGGDFIPEHFDILQFYGETLLFAWHANKLKVWNYDDAAGDSTPRTILVPGKVECVQSFNERIFVTCSTSGVYKLAKNYQFAVLSKSAIGIGAKFYQVFRLEEGYIYLIDKQEKTSKLLLKHKPKEGVTTRFVGLGDKVDKDLLAVMLEESVGDGEICIFSNGYEIYKIAQNSVKILYSSSSPIVDVVKIEKNEKVTSLLYVTKKNAVILMYAKDNELRFEKVKVNNKVKTAYAIMDEVSENVVWIIYSDGTKTYKIRKVLDNDNLKSVELSEKNITCLCSHGSKILGLTSSGELVTVEARLDEKFNDTDDRDNFFNLKPEMLEEINSIVDETCRKVKELQSIDDKLLEQQNVLKRISMSTCEPNILVPKLRVEKRAKQTVLNCEFGQSMPEKCLFSLSVKCCGRKIFVTKQVAENEKQFELSVPDSMLDHELDVTTDLITLAEEGSSWCLIKNCVKDTAGHQPESQISERKINFLKARLTALQNLKVENNLDIAKLNSIINGVRKEFNVA</sequence>
<dbReference type="GeneID" id="107223575"/>
<accession>A0A6J0BWT6</accession>
<protein>
    <submittedName>
        <fullName evidence="2">Uncharacterized protein LOC107223575</fullName>
    </submittedName>
</protein>
<organism evidence="2">
    <name type="scientific">Neodiprion lecontei</name>
    <name type="common">Redheaded pine sawfly</name>
    <dbReference type="NCBI Taxonomy" id="441921"/>
    <lineage>
        <taxon>Eukaryota</taxon>
        <taxon>Metazoa</taxon>
        <taxon>Ecdysozoa</taxon>
        <taxon>Arthropoda</taxon>
        <taxon>Hexapoda</taxon>
        <taxon>Insecta</taxon>
        <taxon>Pterygota</taxon>
        <taxon>Neoptera</taxon>
        <taxon>Endopterygota</taxon>
        <taxon>Hymenoptera</taxon>
        <taxon>Tenthredinoidea</taxon>
        <taxon>Diprionidae</taxon>
        <taxon>Diprioninae</taxon>
        <taxon>Neodiprion</taxon>
    </lineage>
</organism>
<dbReference type="InterPro" id="IPR036322">
    <property type="entry name" value="WD40_repeat_dom_sf"/>
</dbReference>
<dbReference type="KEGG" id="nlo:107223575"/>
<gene>
    <name evidence="2" type="primary">LOC107223575</name>
</gene>
<reference evidence="2" key="1">
    <citation type="submission" date="2025-08" db="UniProtKB">
        <authorList>
            <consortium name="RefSeq"/>
        </authorList>
    </citation>
    <scope>IDENTIFICATION</scope>
    <source>
        <tissue evidence="2">Thorax and Abdomen</tissue>
    </source>
</reference>
<dbReference type="SUPFAM" id="SSF50978">
    <property type="entry name" value="WD40 repeat-like"/>
    <property type="match status" value="1"/>
</dbReference>
<keyword evidence="1" id="KW-1185">Reference proteome</keyword>
<proteinExistence type="predicted"/>
<dbReference type="AlphaFoldDB" id="A0A6J0BWT6"/>
<evidence type="ECO:0000313" key="1">
    <source>
        <dbReference type="Proteomes" id="UP000829291"/>
    </source>
</evidence>
<dbReference type="OrthoDB" id="7676529at2759"/>
<dbReference type="RefSeq" id="XP_015518774.2">
    <property type="nucleotide sequence ID" value="XM_015663288.2"/>
</dbReference>